<dbReference type="PANTHER" id="PTHR10166:SF37">
    <property type="entry name" value="STOLID, ISOFORM H"/>
    <property type="match status" value="1"/>
</dbReference>
<dbReference type="InterPro" id="IPR051173">
    <property type="entry name" value="Ca_channel_alpha-2/delta"/>
</dbReference>
<dbReference type="KEGG" id="ppp:112273171"/>
<dbReference type="PROSITE" id="PS50234">
    <property type="entry name" value="VWFA"/>
    <property type="match status" value="1"/>
</dbReference>
<keyword evidence="2" id="KW-0812">Transmembrane</keyword>
<reference evidence="5 7" key="1">
    <citation type="journal article" date="2008" name="Science">
        <title>The Physcomitrella genome reveals evolutionary insights into the conquest of land by plants.</title>
        <authorList>
            <person name="Rensing S."/>
            <person name="Lang D."/>
            <person name="Zimmer A."/>
            <person name="Terry A."/>
            <person name="Salamov A."/>
            <person name="Shapiro H."/>
            <person name="Nishiyama T."/>
            <person name="Perroud P.-F."/>
            <person name="Lindquist E."/>
            <person name="Kamisugi Y."/>
            <person name="Tanahashi T."/>
            <person name="Sakakibara K."/>
            <person name="Fujita T."/>
            <person name="Oishi K."/>
            <person name="Shin-I T."/>
            <person name="Kuroki Y."/>
            <person name="Toyoda A."/>
            <person name="Suzuki Y."/>
            <person name="Hashimoto A."/>
            <person name="Yamaguchi K."/>
            <person name="Sugano A."/>
            <person name="Kohara Y."/>
            <person name="Fujiyama A."/>
            <person name="Anterola A."/>
            <person name="Aoki S."/>
            <person name="Ashton N."/>
            <person name="Barbazuk W.B."/>
            <person name="Barker E."/>
            <person name="Bennetzen J."/>
            <person name="Bezanilla M."/>
            <person name="Blankenship R."/>
            <person name="Cho S.H."/>
            <person name="Dutcher S."/>
            <person name="Estelle M."/>
            <person name="Fawcett J.A."/>
            <person name="Gundlach H."/>
            <person name="Hanada K."/>
            <person name="Heyl A."/>
            <person name="Hicks K.A."/>
            <person name="Hugh J."/>
            <person name="Lohr M."/>
            <person name="Mayer K."/>
            <person name="Melkozernov A."/>
            <person name="Murata T."/>
            <person name="Nelson D."/>
            <person name="Pils B."/>
            <person name="Prigge M."/>
            <person name="Reiss B."/>
            <person name="Renner T."/>
            <person name="Rombauts S."/>
            <person name="Rushton P."/>
            <person name="Sanderfoot A."/>
            <person name="Schween G."/>
            <person name="Shiu S.-H."/>
            <person name="Stueber K."/>
            <person name="Theodoulou F.L."/>
            <person name="Tu H."/>
            <person name="Van de Peer Y."/>
            <person name="Verrier P.J."/>
            <person name="Waters E."/>
            <person name="Wood A."/>
            <person name="Yang L."/>
            <person name="Cove D."/>
            <person name="Cuming A."/>
            <person name="Hasebe M."/>
            <person name="Lucas S."/>
            <person name="Mishler D.B."/>
            <person name="Reski R."/>
            <person name="Grigoriev I."/>
            <person name="Quatrano R.S."/>
            <person name="Boore J.L."/>
        </authorList>
    </citation>
    <scope>NUCLEOTIDE SEQUENCE [LARGE SCALE GENOMIC DNA]</scope>
    <source>
        <strain evidence="6 7">cv. Gransden 2004</strain>
    </source>
</reference>
<dbReference type="EnsemblPlants" id="Pp3c20_5240V3.1">
    <property type="protein sequence ID" value="Pp3c20_5240V3.1"/>
    <property type="gene ID" value="Pp3c20_5240"/>
</dbReference>
<organism evidence="5">
    <name type="scientific">Physcomitrium patens</name>
    <name type="common">Spreading-leaved earth moss</name>
    <name type="synonym">Physcomitrella patens</name>
    <dbReference type="NCBI Taxonomy" id="3218"/>
    <lineage>
        <taxon>Eukaryota</taxon>
        <taxon>Viridiplantae</taxon>
        <taxon>Streptophyta</taxon>
        <taxon>Embryophyta</taxon>
        <taxon>Bryophyta</taxon>
        <taxon>Bryophytina</taxon>
        <taxon>Bryopsida</taxon>
        <taxon>Funariidae</taxon>
        <taxon>Funariales</taxon>
        <taxon>Funariaceae</taxon>
        <taxon>Physcomitrium</taxon>
    </lineage>
</organism>
<reference evidence="6" key="3">
    <citation type="submission" date="2020-12" db="UniProtKB">
        <authorList>
            <consortium name="EnsemblPlants"/>
        </authorList>
    </citation>
    <scope>IDENTIFICATION</scope>
</reference>
<keyword evidence="7" id="KW-1185">Reference proteome</keyword>
<gene>
    <name evidence="6" type="primary">LOC112273171</name>
    <name evidence="5" type="ORF">PHYPA_024741</name>
</gene>
<dbReference type="Proteomes" id="UP000006727">
    <property type="component" value="Chromosome 20"/>
</dbReference>
<dbReference type="GeneID" id="112273171"/>
<protein>
    <recommendedName>
        <fullName evidence="4">VWFA domain-containing protein</fullName>
    </recommendedName>
</protein>
<feature type="domain" description="VWFA" evidence="4">
    <location>
        <begin position="191"/>
        <end position="397"/>
    </location>
</feature>
<evidence type="ECO:0000313" key="5">
    <source>
        <dbReference type="EMBL" id="PNR32799.1"/>
    </source>
</evidence>
<reference evidence="5 7" key="2">
    <citation type="journal article" date="2018" name="Plant J.">
        <title>The Physcomitrella patens chromosome-scale assembly reveals moss genome structure and evolution.</title>
        <authorList>
            <person name="Lang D."/>
            <person name="Ullrich K.K."/>
            <person name="Murat F."/>
            <person name="Fuchs J."/>
            <person name="Jenkins J."/>
            <person name="Haas F.B."/>
            <person name="Piednoel M."/>
            <person name="Gundlach H."/>
            <person name="Van Bel M."/>
            <person name="Meyberg R."/>
            <person name="Vives C."/>
            <person name="Morata J."/>
            <person name="Symeonidi A."/>
            <person name="Hiss M."/>
            <person name="Muchero W."/>
            <person name="Kamisugi Y."/>
            <person name="Saleh O."/>
            <person name="Blanc G."/>
            <person name="Decker E.L."/>
            <person name="van Gessel N."/>
            <person name="Grimwood J."/>
            <person name="Hayes R.D."/>
            <person name="Graham S.W."/>
            <person name="Gunter L.E."/>
            <person name="McDaniel S.F."/>
            <person name="Hoernstein S.N.W."/>
            <person name="Larsson A."/>
            <person name="Li F.W."/>
            <person name="Perroud P.F."/>
            <person name="Phillips J."/>
            <person name="Ranjan P."/>
            <person name="Rokshar D.S."/>
            <person name="Rothfels C.J."/>
            <person name="Schneider L."/>
            <person name="Shu S."/>
            <person name="Stevenson D.W."/>
            <person name="Thummler F."/>
            <person name="Tillich M."/>
            <person name="Villarreal Aguilar J.C."/>
            <person name="Widiez T."/>
            <person name="Wong G.K."/>
            <person name="Wymore A."/>
            <person name="Zhang Y."/>
            <person name="Zimmer A.D."/>
            <person name="Quatrano R.S."/>
            <person name="Mayer K.F.X."/>
            <person name="Goodstein D."/>
            <person name="Casacuberta J.M."/>
            <person name="Vandepoele K."/>
            <person name="Reski R."/>
            <person name="Cuming A.C."/>
            <person name="Tuskan G.A."/>
            <person name="Maumus F."/>
            <person name="Salse J."/>
            <person name="Schmutz J."/>
            <person name="Rensing S.A."/>
        </authorList>
    </citation>
    <scope>NUCLEOTIDE SEQUENCE [LARGE SCALE GENOMIC DNA]</scope>
    <source>
        <strain evidence="6 7">cv. Gransden 2004</strain>
    </source>
</reference>
<dbReference type="PANTHER" id="PTHR10166">
    <property type="entry name" value="VOLTAGE-DEPENDENT CALCIUM CHANNEL SUBUNIT ALPHA-2/DELTA-RELATED"/>
    <property type="match status" value="1"/>
</dbReference>
<evidence type="ECO:0000256" key="3">
    <source>
        <dbReference type="SAM" id="SignalP"/>
    </source>
</evidence>
<dbReference type="OrthoDB" id="1922840at2759"/>
<proteinExistence type="predicted"/>
<dbReference type="STRING" id="3218.A0A2K1IU47"/>
<dbReference type="PaxDb" id="3218-PP1S9_72V6.1"/>
<dbReference type="GO" id="GO:0005891">
    <property type="term" value="C:voltage-gated calcium channel complex"/>
    <property type="evidence" value="ECO:0000318"/>
    <property type="project" value="GO_Central"/>
</dbReference>
<dbReference type="RefSeq" id="XP_024357414.1">
    <property type="nucleotide sequence ID" value="XM_024501646.2"/>
</dbReference>
<feature type="region of interest" description="Disordered" evidence="1">
    <location>
        <begin position="586"/>
        <end position="605"/>
    </location>
</feature>
<dbReference type="InterPro" id="IPR002035">
    <property type="entry name" value="VWF_A"/>
</dbReference>
<evidence type="ECO:0000256" key="1">
    <source>
        <dbReference type="SAM" id="MobiDB-lite"/>
    </source>
</evidence>
<dbReference type="GO" id="GO:0005245">
    <property type="term" value="F:voltage-gated calcium channel activity"/>
    <property type="evidence" value="ECO:0000318"/>
    <property type="project" value="GO_Central"/>
</dbReference>
<evidence type="ECO:0000313" key="7">
    <source>
        <dbReference type="Proteomes" id="UP000006727"/>
    </source>
</evidence>
<dbReference type="InterPro" id="IPR036465">
    <property type="entry name" value="vWFA_dom_sf"/>
</dbReference>
<dbReference type="AlphaFoldDB" id="A0A2K1IU47"/>
<evidence type="ECO:0000259" key="4">
    <source>
        <dbReference type="PROSITE" id="PS50234"/>
    </source>
</evidence>
<evidence type="ECO:0000313" key="6">
    <source>
        <dbReference type="EnsemblPlants" id="Pp3c20_5240V3.1"/>
    </source>
</evidence>
<keyword evidence="3" id="KW-0732">Signal</keyword>
<keyword evidence="2" id="KW-1133">Transmembrane helix</keyword>
<feature type="chain" id="PRO_5043157996" description="VWFA domain-containing protein" evidence="3">
    <location>
        <begin position="32"/>
        <end position="605"/>
    </location>
</feature>
<dbReference type="Gramene" id="Pp3c20_5240V3.1">
    <property type="protein sequence ID" value="Pp3c20_5240V3.1"/>
    <property type="gene ID" value="Pp3c20_5240"/>
</dbReference>
<dbReference type="SUPFAM" id="SSF53300">
    <property type="entry name" value="vWA-like"/>
    <property type="match status" value="1"/>
</dbReference>
<evidence type="ECO:0000256" key="2">
    <source>
        <dbReference type="SAM" id="Phobius"/>
    </source>
</evidence>
<feature type="signal peptide" evidence="3">
    <location>
        <begin position="1"/>
        <end position="31"/>
    </location>
</feature>
<accession>A0A2K1IU47</accession>
<feature type="transmembrane region" description="Helical" evidence="2">
    <location>
        <begin position="537"/>
        <end position="561"/>
    </location>
</feature>
<sequence>MRQFKGTCSAQNIRRCLHKVVLLTLIVIAEGMTADELLSLKESELNSVVNLATENSGNCDLLKECAGANCSRLSCYRYARDVSQYNCQSISLPNAHCGPNVSCFWKNFNFKEGDVRLVQQDQTTARSVCAQRKLDASFKNMTNSTHFFRVFFGSVDGSSRLYPGMDESCVGFEYDPRKRPWFRQSIYVPKGVIVLLDSGPTMQQPLNAGTMDESYTKKARNIVLQLLDTLSTDDFIKVLSFSGDSSNVQPILNDSFTQVVYNDTNGNPLLNDLKAFLLSNESGVNKETLDPNATAMSNAINTSISQLTVNSVIPARYLKVIIVLTSGHYSTTLPEVDIRDPTVYLFVYKLMPTSSLDVVQCPTDRTSFEEIPVSNINNPLYALNSFYSFLAKIHKNFTDDRIDYSQQSAPNSIIQNNTFFMSKAIFSLNNVLLGVMGLDIFLLKVEDQFGIDAGSIVQAANNDSRRNQAPMYDAKNVNISVCMNHSLPCESLKDLQIPNEGICPVVLPSEDLSVLKRLSCCGDCIRKASKDWPMGKIAGVLVTAVAGAVGIVILATGFWYYSYTQNSSIKRGALLLAVKPPAAVAESGQLRKKHEAAASSSKALR</sequence>
<dbReference type="EMBL" id="ABEU02000020">
    <property type="protein sequence ID" value="PNR32799.1"/>
    <property type="molecule type" value="Genomic_DNA"/>
</dbReference>
<keyword evidence="2" id="KW-0472">Membrane</keyword>
<name>A0A2K1IU47_PHYPA</name>